<dbReference type="EMBL" id="CP065603">
    <property type="protein sequence ID" value="QPQ94900.1"/>
    <property type="molecule type" value="Genomic_DNA"/>
</dbReference>
<reference evidence="2 3" key="1">
    <citation type="submission" date="2020-12" db="EMBL/GenBank/DDBJ databases">
        <title>FDA dAtabase for Regulatory Grade micrObial Sequences (FDA-ARGOS): Supporting development and validation of Infectious Disease Dx tests.</title>
        <authorList>
            <person name="Minogue T."/>
            <person name="Wolcott M."/>
            <person name="Wasieloski L."/>
            <person name="Aguilar W."/>
            <person name="Moore D."/>
            <person name="Jaissle J."/>
            <person name="Tallon L."/>
            <person name="Sadzewicz L."/>
            <person name="Zhao X."/>
            <person name="Boylan J."/>
            <person name="Ott S."/>
            <person name="Bowen H."/>
            <person name="Vavikolanu K."/>
            <person name="Mehta A."/>
            <person name="Aluvathingal J."/>
            <person name="Nadendla S."/>
            <person name="Yan Y."/>
            <person name="Sichtig H."/>
        </authorList>
    </citation>
    <scope>NUCLEOTIDE SEQUENCE [LARGE SCALE GENOMIC DNA]</scope>
    <source>
        <strain evidence="2 3">FDAARGOS_949</strain>
        <plasmid evidence="2 3">unnamed2</plasmid>
    </source>
</reference>
<dbReference type="Pfam" id="PF18847">
    <property type="entry name" value="LPD29"/>
    <property type="match status" value="1"/>
</dbReference>
<organism evidence="2 3">
    <name type="scientific">Burkholderia glumae</name>
    <name type="common">Pseudomonas glumae</name>
    <dbReference type="NCBI Taxonomy" id="337"/>
    <lineage>
        <taxon>Bacteria</taxon>
        <taxon>Pseudomonadati</taxon>
        <taxon>Pseudomonadota</taxon>
        <taxon>Betaproteobacteria</taxon>
        <taxon>Burkholderiales</taxon>
        <taxon>Burkholderiaceae</taxon>
        <taxon>Burkholderia</taxon>
    </lineage>
</organism>
<evidence type="ECO:0000259" key="1">
    <source>
        <dbReference type="Pfam" id="PF18847"/>
    </source>
</evidence>
<dbReference type="RefSeq" id="WP_017432686.1">
    <property type="nucleotide sequence ID" value="NZ_CP021077.1"/>
</dbReference>
<gene>
    <name evidence="2" type="ORF">I6H06_29615</name>
</gene>
<keyword evidence="2" id="KW-0614">Plasmid</keyword>
<sequence>MMNRPAATRARRVEKEASVTAVQQPLALVTVLTLVDTAQLVQKILGEAFPSCLFAVSVHSTGAGTLLDVAWTDGPRADQVGRFVHPLQARRLAHGGRAVAVEHFTLTPVGYRTVRLAADRISLTRAFSDAAVERALTTCERRYRDRLSPDDRAAITVERYRAGALCGVEIEGVHRTGGQRTGSCLQSDVDEILCGGTDVTGFPRSPTAAALFARSDVH</sequence>
<accession>A0AAQ0BVL3</accession>
<evidence type="ECO:0000313" key="2">
    <source>
        <dbReference type="EMBL" id="QPQ94900.1"/>
    </source>
</evidence>
<feature type="domain" description="Large polyvalent protein associated" evidence="1">
    <location>
        <begin position="36"/>
        <end position="128"/>
    </location>
</feature>
<dbReference type="AlphaFoldDB" id="A0AAQ0BVL3"/>
<geneLocation type="plasmid" evidence="2 3">
    <name>unnamed2</name>
</geneLocation>
<protein>
    <recommendedName>
        <fullName evidence="1">Large polyvalent protein associated domain-containing protein</fullName>
    </recommendedName>
</protein>
<evidence type="ECO:0000313" key="3">
    <source>
        <dbReference type="Proteomes" id="UP000594892"/>
    </source>
</evidence>
<dbReference type="Proteomes" id="UP000594892">
    <property type="component" value="Plasmid unnamed2"/>
</dbReference>
<dbReference type="InterPro" id="IPR041311">
    <property type="entry name" value="LPD29"/>
</dbReference>
<dbReference type="GeneID" id="45693407"/>
<name>A0AAQ0BVL3_BURGL</name>
<proteinExistence type="predicted"/>